<evidence type="ECO:0000256" key="2">
    <source>
        <dbReference type="ARBA" id="ARBA00007171"/>
    </source>
</evidence>
<comment type="subcellular location">
    <subcellularLocation>
        <location evidence="1">Membrane</location>
    </subcellularLocation>
</comment>
<accession>A0A9D1NHX5</accession>
<dbReference type="Pfam" id="PF03793">
    <property type="entry name" value="PASTA"/>
    <property type="match status" value="2"/>
</dbReference>
<evidence type="ECO:0000313" key="7">
    <source>
        <dbReference type="EMBL" id="HIV02748.1"/>
    </source>
</evidence>
<protein>
    <submittedName>
        <fullName evidence="7">PASTA domain-containing protein</fullName>
    </submittedName>
</protein>
<dbReference type="PROSITE" id="PS51178">
    <property type="entry name" value="PASTA"/>
    <property type="match status" value="2"/>
</dbReference>
<dbReference type="GO" id="GO:0005886">
    <property type="term" value="C:plasma membrane"/>
    <property type="evidence" value="ECO:0007669"/>
    <property type="project" value="TreeGrafter"/>
</dbReference>
<dbReference type="InterPro" id="IPR036138">
    <property type="entry name" value="PBP_dimer_sf"/>
</dbReference>
<comment type="similarity">
    <text evidence="2">Belongs to the transpeptidase family.</text>
</comment>
<dbReference type="InterPro" id="IPR012338">
    <property type="entry name" value="Beta-lactam/transpept-like"/>
</dbReference>
<comment type="caution">
    <text evidence="7">The sequence shown here is derived from an EMBL/GenBank/DDBJ whole genome shotgun (WGS) entry which is preliminary data.</text>
</comment>
<dbReference type="InterPro" id="IPR050515">
    <property type="entry name" value="Beta-lactam/transpept"/>
</dbReference>
<keyword evidence="5" id="KW-1133">Transmembrane helix</keyword>
<evidence type="ECO:0000259" key="6">
    <source>
        <dbReference type="PROSITE" id="PS51178"/>
    </source>
</evidence>
<dbReference type="PANTHER" id="PTHR30627">
    <property type="entry name" value="PEPTIDOGLYCAN D,D-TRANSPEPTIDASE"/>
    <property type="match status" value="1"/>
</dbReference>
<dbReference type="EMBL" id="DVOF01000123">
    <property type="protein sequence ID" value="HIV02748.1"/>
    <property type="molecule type" value="Genomic_DNA"/>
</dbReference>
<evidence type="ECO:0000256" key="3">
    <source>
        <dbReference type="ARBA" id="ARBA00023136"/>
    </source>
</evidence>
<dbReference type="Gene3D" id="3.30.10.20">
    <property type="match status" value="2"/>
</dbReference>
<feature type="domain" description="PASTA" evidence="6">
    <location>
        <begin position="607"/>
        <end position="664"/>
    </location>
</feature>
<evidence type="ECO:0000256" key="4">
    <source>
        <dbReference type="SAM" id="MobiDB-lite"/>
    </source>
</evidence>
<keyword evidence="5" id="KW-0812">Transmembrane</keyword>
<proteinExistence type="inferred from homology"/>
<dbReference type="InterPro" id="IPR005543">
    <property type="entry name" value="PASTA_dom"/>
</dbReference>
<dbReference type="SUPFAM" id="SSF54184">
    <property type="entry name" value="Penicillin-binding protein 2x (pbp-2x), c-terminal domain"/>
    <property type="match status" value="2"/>
</dbReference>
<evidence type="ECO:0000256" key="5">
    <source>
        <dbReference type="SAM" id="Phobius"/>
    </source>
</evidence>
<dbReference type="AlphaFoldDB" id="A0A9D1NHX5"/>
<dbReference type="SUPFAM" id="SSF56519">
    <property type="entry name" value="Penicillin binding protein dimerisation domain"/>
    <property type="match status" value="1"/>
</dbReference>
<organism evidence="7 8">
    <name type="scientific">Candidatus Aphodoplasma excrementigallinarum</name>
    <dbReference type="NCBI Taxonomy" id="2840673"/>
    <lineage>
        <taxon>Bacteria</taxon>
        <taxon>Bacillati</taxon>
        <taxon>Bacillota</taxon>
        <taxon>Clostridia</taxon>
        <taxon>Eubacteriales</taxon>
        <taxon>Candidatus Aphodoplasma</taxon>
    </lineage>
</organism>
<feature type="transmembrane region" description="Helical" evidence="5">
    <location>
        <begin position="14"/>
        <end position="34"/>
    </location>
</feature>
<dbReference type="SUPFAM" id="SSF56601">
    <property type="entry name" value="beta-lactamase/transpeptidase-like"/>
    <property type="match status" value="1"/>
</dbReference>
<name>A0A9D1NHX5_9FIRM</name>
<dbReference type="InterPro" id="IPR001460">
    <property type="entry name" value="PCN-bd_Tpept"/>
</dbReference>
<gene>
    <name evidence="7" type="ORF">IAC74_04175</name>
</gene>
<dbReference type="CDD" id="cd06576">
    <property type="entry name" value="PASTA_Pbp2x-like_1"/>
    <property type="match status" value="1"/>
</dbReference>
<feature type="region of interest" description="Disordered" evidence="4">
    <location>
        <begin position="698"/>
        <end position="719"/>
    </location>
</feature>
<dbReference type="GO" id="GO:0071555">
    <property type="term" value="P:cell wall organization"/>
    <property type="evidence" value="ECO:0007669"/>
    <property type="project" value="TreeGrafter"/>
</dbReference>
<evidence type="ECO:0000313" key="8">
    <source>
        <dbReference type="Proteomes" id="UP000886743"/>
    </source>
</evidence>
<dbReference type="Gene3D" id="3.90.1310.10">
    <property type="entry name" value="Penicillin-binding protein 2a (Domain 2)"/>
    <property type="match status" value="1"/>
</dbReference>
<dbReference type="Gene3D" id="3.40.710.10">
    <property type="entry name" value="DD-peptidase/beta-lactamase superfamily"/>
    <property type="match status" value="1"/>
</dbReference>
<evidence type="ECO:0000256" key="1">
    <source>
        <dbReference type="ARBA" id="ARBA00004370"/>
    </source>
</evidence>
<dbReference type="Pfam" id="PF03717">
    <property type="entry name" value="PBP_dimer"/>
    <property type="match status" value="1"/>
</dbReference>
<dbReference type="Pfam" id="PF00905">
    <property type="entry name" value="Transpeptidase"/>
    <property type="match status" value="1"/>
</dbReference>
<reference evidence="7" key="1">
    <citation type="submission" date="2020-10" db="EMBL/GenBank/DDBJ databases">
        <authorList>
            <person name="Gilroy R."/>
        </authorList>
    </citation>
    <scope>NUCLEOTIDE SEQUENCE</scope>
    <source>
        <strain evidence="7">4920</strain>
    </source>
</reference>
<dbReference type="SMART" id="SM00740">
    <property type="entry name" value="PASTA"/>
    <property type="match status" value="2"/>
</dbReference>
<dbReference type="Proteomes" id="UP000886743">
    <property type="component" value="Unassembled WGS sequence"/>
</dbReference>
<feature type="domain" description="PASTA" evidence="6">
    <location>
        <begin position="666"/>
        <end position="731"/>
    </location>
</feature>
<dbReference type="CDD" id="cd06577">
    <property type="entry name" value="PASTA_pknB"/>
    <property type="match status" value="1"/>
</dbReference>
<sequence length="735" mass="79935">MEVEAPKRRVKKRILYFMLVFCIAFTALAGRVAWLQTVDGDYLKKAATQQQTRDQIITSKRGTIYDRNYKELAVSASVEMVTVSPNEIKQAESCDIVARKLAEILSLSYDDVYAKVTKNSAYEIIKRKVEPEQTDQIRALKAADETKAAFAGVSLEEDTKRYYPNGSFASNVLGFTGTDNQGLYGIEMQYDDELSGVSGRVISVKNAVGVDMPYKYEEKYDSQDGLNVVLTIDETIQHFAEKHLEQAYEENKPEQGAFALVIAPKTGEVLAMATEPDFDPNNPYEITDQETLDAIAALPEEEQSNARSQALMELWKNKAVTDTYEPGSVFKILTYAMALEEGVVDLDETFTCTGATKVGPNTIHCWKTAGHGTETLKEGLQNSCNPVLMELGRRLGVETFCKYFRLFGMDQKTGFDIVGESQGVFFKESDMHEVELATSSFGQGFQVTPLQLAAAISGIVNGGNLIRPHIVKELTDENGTVVESFEPEVVRRIVSEETSAIMRDFIEGVVTEGTGKGAKIEGYRIGGKTGTSEKQPRGNGKYVASFIGIAPMDDPEILCIVAIDEPTGGLFQGSQIAAPVVRNILEDTLRYMGIEKQLDGEGDVSMESSVPEVRGLALSDAQSQLTDEGFAVQVVGESDTVQQQLPKPGASLAKGSTVILYTDTTEVATVTVPDVTGMSLSQATQAIESAGLNIEVLGGADDSGNTPASKQDPPAGTEVNPATTVRVEFIYMDGD</sequence>
<dbReference type="InterPro" id="IPR005311">
    <property type="entry name" value="PBP_dimer"/>
</dbReference>
<dbReference type="GO" id="GO:0008658">
    <property type="term" value="F:penicillin binding"/>
    <property type="evidence" value="ECO:0007669"/>
    <property type="project" value="InterPro"/>
</dbReference>
<keyword evidence="3 5" id="KW-0472">Membrane</keyword>
<reference evidence="7" key="2">
    <citation type="journal article" date="2021" name="PeerJ">
        <title>Extensive microbial diversity within the chicken gut microbiome revealed by metagenomics and culture.</title>
        <authorList>
            <person name="Gilroy R."/>
            <person name="Ravi A."/>
            <person name="Getino M."/>
            <person name="Pursley I."/>
            <person name="Horton D.L."/>
            <person name="Alikhan N.F."/>
            <person name="Baker D."/>
            <person name="Gharbi K."/>
            <person name="Hall N."/>
            <person name="Watson M."/>
            <person name="Adriaenssens E.M."/>
            <person name="Foster-Nyarko E."/>
            <person name="Jarju S."/>
            <person name="Secka A."/>
            <person name="Antonio M."/>
            <person name="Oren A."/>
            <person name="Chaudhuri R.R."/>
            <person name="La Ragione R."/>
            <person name="Hildebrand F."/>
            <person name="Pallen M.J."/>
        </authorList>
    </citation>
    <scope>NUCLEOTIDE SEQUENCE</scope>
    <source>
        <strain evidence="7">4920</strain>
    </source>
</reference>
<dbReference type="PANTHER" id="PTHR30627:SF1">
    <property type="entry name" value="PEPTIDOGLYCAN D,D-TRANSPEPTIDASE FTSI"/>
    <property type="match status" value="1"/>
</dbReference>